<accession>A0A0C1DE77</accession>
<evidence type="ECO:0000313" key="2">
    <source>
        <dbReference type="Proteomes" id="UP000031246"/>
    </source>
</evidence>
<comment type="caution">
    <text evidence="1">The sequence shown here is derived from an EMBL/GenBank/DDBJ whole genome shotgun (WGS) entry which is preliminary data.</text>
</comment>
<gene>
    <name evidence="1" type="ORF">OC25_05400</name>
</gene>
<protein>
    <submittedName>
        <fullName evidence="1">Uncharacterized protein</fullName>
    </submittedName>
</protein>
<evidence type="ECO:0000313" key="1">
    <source>
        <dbReference type="EMBL" id="KIA95971.1"/>
    </source>
</evidence>
<dbReference type="AlphaFoldDB" id="A0A0C1DE77"/>
<dbReference type="EMBL" id="JSYN01000004">
    <property type="protein sequence ID" value="KIA95971.1"/>
    <property type="molecule type" value="Genomic_DNA"/>
</dbReference>
<reference evidence="1 2" key="1">
    <citation type="submission" date="2014-10" db="EMBL/GenBank/DDBJ databases">
        <title>Pedobacter Kyungheensis.</title>
        <authorList>
            <person name="Anderson B.M."/>
            <person name="Newman J.D."/>
        </authorList>
    </citation>
    <scope>NUCLEOTIDE SEQUENCE [LARGE SCALE GENOMIC DNA]</scope>
    <source>
        <strain evidence="1 2">KACC 16221</strain>
    </source>
</reference>
<dbReference type="OrthoDB" id="766875at2"/>
<organism evidence="1 2">
    <name type="scientific">Pedobacter kyungheensis</name>
    <dbReference type="NCBI Taxonomy" id="1069985"/>
    <lineage>
        <taxon>Bacteria</taxon>
        <taxon>Pseudomonadati</taxon>
        <taxon>Bacteroidota</taxon>
        <taxon>Sphingobacteriia</taxon>
        <taxon>Sphingobacteriales</taxon>
        <taxon>Sphingobacteriaceae</taxon>
        <taxon>Pedobacter</taxon>
    </lineage>
</organism>
<proteinExistence type="predicted"/>
<dbReference type="Proteomes" id="UP000031246">
    <property type="component" value="Unassembled WGS sequence"/>
</dbReference>
<sequence>MKASIQYNTMNGLWILFIDCKYEDSPKYIRMITKIIIKMLSGTIIPGNKRRVRSGRHYLIHEHVVELHTDEWFPLVLASERKELLEGIKSIFMDMNGKK</sequence>
<keyword evidence="2" id="KW-1185">Reference proteome</keyword>
<name>A0A0C1DE77_9SPHI</name>
<dbReference type="RefSeq" id="WP_039472556.1">
    <property type="nucleotide sequence ID" value="NZ_JSYN01000004.1"/>
</dbReference>